<feature type="region of interest" description="Disordered" evidence="1">
    <location>
        <begin position="91"/>
        <end position="110"/>
    </location>
</feature>
<comment type="caution">
    <text evidence="2">The sequence shown here is derived from an EMBL/GenBank/DDBJ whole genome shotgun (WGS) entry which is preliminary data.</text>
</comment>
<dbReference type="Proteomes" id="UP000722791">
    <property type="component" value="Unassembled WGS sequence"/>
</dbReference>
<feature type="region of interest" description="Disordered" evidence="1">
    <location>
        <begin position="1"/>
        <end position="35"/>
    </location>
</feature>
<gene>
    <name evidence="2" type="ORF">Vretimale_19147</name>
</gene>
<accession>A0A8J4M078</accession>
<evidence type="ECO:0000313" key="3">
    <source>
        <dbReference type="Proteomes" id="UP000722791"/>
    </source>
</evidence>
<protein>
    <submittedName>
        <fullName evidence="2">Uncharacterized protein</fullName>
    </submittedName>
</protein>
<feature type="compositionally biased region" description="Polar residues" evidence="1">
    <location>
        <begin position="23"/>
        <end position="32"/>
    </location>
</feature>
<feature type="non-terminal residue" evidence="2">
    <location>
        <position position="237"/>
    </location>
</feature>
<reference evidence="2" key="1">
    <citation type="journal article" date="2021" name="Proc. Natl. Acad. Sci. U.S.A.">
        <title>Three genomes in the algal genus Volvox reveal the fate of a haploid sex-determining region after a transition to homothallism.</title>
        <authorList>
            <person name="Yamamoto K."/>
            <person name="Hamaji T."/>
            <person name="Kawai-Toyooka H."/>
            <person name="Matsuzaki R."/>
            <person name="Takahashi F."/>
            <person name="Nishimura Y."/>
            <person name="Kawachi M."/>
            <person name="Noguchi H."/>
            <person name="Minakuchi Y."/>
            <person name="Umen J.G."/>
            <person name="Toyoda A."/>
            <person name="Nozaki H."/>
        </authorList>
    </citation>
    <scope>NUCLEOTIDE SEQUENCE</scope>
    <source>
        <strain evidence="2">NIES-3785</strain>
    </source>
</reference>
<proteinExistence type="predicted"/>
<name>A0A8J4M078_9CHLO</name>
<evidence type="ECO:0000313" key="2">
    <source>
        <dbReference type="EMBL" id="GIM16510.1"/>
    </source>
</evidence>
<sequence length="237" mass="23997">PAPNGGQSPTSPSAEGEAGPGPVSSTTSSDSAGDNRRRVPVLAVLNYLRDFITAARAVEHAKAKVQAGAGGGCGQPAAVVAMTRSELREQRTKDAASDASPGCFGATPVRGPTAPVPAAAASVREPAATVTTPMPANAGATTAEATATMTVMVPTTTTTVASTDEKRYQHQPPGQFRSGSVQLPVPDDVAGAAPVAAVESPWALRALQPLMQRGWESAAVLMAAAERALACRDMTWG</sequence>
<feature type="compositionally biased region" description="Polar residues" evidence="1">
    <location>
        <begin position="1"/>
        <end position="13"/>
    </location>
</feature>
<organism evidence="2 3">
    <name type="scientific">Volvox reticuliferus</name>
    <dbReference type="NCBI Taxonomy" id="1737510"/>
    <lineage>
        <taxon>Eukaryota</taxon>
        <taxon>Viridiplantae</taxon>
        <taxon>Chlorophyta</taxon>
        <taxon>core chlorophytes</taxon>
        <taxon>Chlorophyceae</taxon>
        <taxon>CS clade</taxon>
        <taxon>Chlamydomonadales</taxon>
        <taxon>Volvocaceae</taxon>
        <taxon>Volvox</taxon>
    </lineage>
</organism>
<dbReference type="EMBL" id="BNCQ01000080">
    <property type="protein sequence ID" value="GIM16510.1"/>
    <property type="molecule type" value="Genomic_DNA"/>
</dbReference>
<dbReference type="AlphaFoldDB" id="A0A8J4M078"/>
<evidence type="ECO:0000256" key="1">
    <source>
        <dbReference type="SAM" id="MobiDB-lite"/>
    </source>
</evidence>